<evidence type="ECO:0000259" key="1">
    <source>
        <dbReference type="Pfam" id="PF24696"/>
    </source>
</evidence>
<dbReference type="EMBL" id="UINC01018066">
    <property type="protein sequence ID" value="SVA75524.1"/>
    <property type="molecule type" value="Genomic_DNA"/>
</dbReference>
<organism evidence="2">
    <name type="scientific">marine metagenome</name>
    <dbReference type="NCBI Taxonomy" id="408172"/>
    <lineage>
        <taxon>unclassified sequences</taxon>
        <taxon>metagenomes</taxon>
        <taxon>ecological metagenomes</taxon>
    </lineage>
</organism>
<protein>
    <recommendedName>
        <fullName evidence="1">UGSC-like domain-containing protein</fullName>
    </recommendedName>
</protein>
<sequence length="439" mass="47748">MIEVEKMGKPAVPIVSGRFEDDALASSRTFGMPDLQFVIVPRIYRNLADDLCVSQTEDAIDDLIASLTSDGTQAAQSDNDESTLRFEGEDRYDAVLKMNREFTVRDWSDALPILPPTREAVEKLIEGTNLDANDIVCDMPPGFGIATVEQIAINSAMAGAKPEHMPIIIAAVKCLSVTGGHGGKSMLMSTSPQAPMLVVNGPIAKKVGLNGGSALGPGRENEINITIGRAFYLCLKNIGMWYPHKMDMDTIGTTRKFVPCLAENEDASPWASYASDRGFSDDRSAVSIFTTNGELDVQDQGNTSAEGLLKTLAYGITFGNRSVGHLQSQERLIFMPPDVALPVAAEGWSKEDAKNFIFEHAYGSLGKFIQFMPAKDARVEEEWQWIRGKTEQELLDTTIPLLASPDKIDIVVVGADRAKTLVFPTGPSPETIGIDQYLP</sequence>
<evidence type="ECO:0000313" key="2">
    <source>
        <dbReference type="EMBL" id="SVA75524.1"/>
    </source>
</evidence>
<gene>
    <name evidence="2" type="ORF">METZ01_LOCUS128378</name>
</gene>
<accession>A0A381YEW4</accession>
<proteinExistence type="predicted"/>
<reference evidence="2" key="1">
    <citation type="submission" date="2018-05" db="EMBL/GenBank/DDBJ databases">
        <authorList>
            <person name="Lanie J.A."/>
            <person name="Ng W.-L."/>
            <person name="Kazmierczak K.M."/>
            <person name="Andrzejewski T.M."/>
            <person name="Davidsen T.M."/>
            <person name="Wayne K.J."/>
            <person name="Tettelin H."/>
            <person name="Glass J.I."/>
            <person name="Rusch D."/>
            <person name="Podicherti R."/>
            <person name="Tsui H.-C.T."/>
            <person name="Winkler M.E."/>
        </authorList>
    </citation>
    <scope>NUCLEOTIDE SEQUENCE</scope>
</reference>
<dbReference type="Pfam" id="PF24696">
    <property type="entry name" value="UGSC"/>
    <property type="match status" value="1"/>
</dbReference>
<feature type="domain" description="UGSC-like" evidence="1">
    <location>
        <begin position="2"/>
        <end position="68"/>
    </location>
</feature>
<dbReference type="InterPro" id="IPR057767">
    <property type="entry name" value="UGSC-like_dom"/>
</dbReference>
<dbReference type="AlphaFoldDB" id="A0A381YEW4"/>
<name>A0A381YEW4_9ZZZZ</name>